<dbReference type="EMBL" id="AGBF01000097">
    <property type="protein sequence ID" value="EGX57341.1"/>
    <property type="molecule type" value="Genomic_DNA"/>
</dbReference>
<proteinExistence type="predicted"/>
<comment type="caution">
    <text evidence="1">The sequence shown here is derived from an EMBL/GenBank/DDBJ whole genome shotgun (WGS) entry which is preliminary data.</text>
</comment>
<name>G2GGP6_9ACTN</name>
<dbReference type="AlphaFoldDB" id="G2GGP6"/>
<feature type="non-terminal residue" evidence="1">
    <location>
        <position position="1"/>
    </location>
</feature>
<gene>
    <name evidence="1" type="ORF">SZN_23401</name>
</gene>
<dbReference type="Proteomes" id="UP000004217">
    <property type="component" value="Unassembled WGS sequence"/>
</dbReference>
<keyword evidence="2" id="KW-1185">Reference proteome</keyword>
<organism evidence="1 2">
    <name type="scientific">Streptomyces zinciresistens K42</name>
    <dbReference type="NCBI Taxonomy" id="700597"/>
    <lineage>
        <taxon>Bacteria</taxon>
        <taxon>Bacillati</taxon>
        <taxon>Actinomycetota</taxon>
        <taxon>Actinomycetes</taxon>
        <taxon>Kitasatosporales</taxon>
        <taxon>Streptomycetaceae</taxon>
        <taxon>Streptomyces</taxon>
    </lineage>
</organism>
<evidence type="ECO:0000313" key="1">
    <source>
        <dbReference type="EMBL" id="EGX57341.1"/>
    </source>
</evidence>
<evidence type="ECO:0000313" key="2">
    <source>
        <dbReference type="Proteomes" id="UP000004217"/>
    </source>
</evidence>
<dbReference type="RefSeq" id="WP_007499197.1">
    <property type="nucleotide sequence ID" value="NZ_AGBF01000097.1"/>
</dbReference>
<dbReference type="PATRIC" id="fig|700597.3.peg.4595"/>
<dbReference type="OrthoDB" id="4336488at2"/>
<sequence length="175" mass="18663">ADRRDIARIVTALARLRGEGRSGEAHALLVEVAHWPARRLPPLAAELRRTGLGADWATLLWEAASLPAERLVAAADALAAAGHTGDGERILRQGVARPAQEIGRAVLGLAGEGRRREIRALLDAYVRVRTPEEAARSAEPGPGTLVPLLLAAARGVSEERHWDLVHALRVAGFTA</sequence>
<reference evidence="1 2" key="1">
    <citation type="submission" date="2011-08" db="EMBL/GenBank/DDBJ databases">
        <authorList>
            <person name="Lin Y."/>
            <person name="Hao X."/>
            <person name="Johnstone L."/>
            <person name="Miller S.J."/>
            <person name="Wei G."/>
            <person name="Rensing C."/>
        </authorList>
    </citation>
    <scope>NUCLEOTIDE SEQUENCE [LARGE SCALE GENOMIC DNA]</scope>
    <source>
        <strain evidence="1 2">K42</strain>
    </source>
</reference>
<accession>G2GGP6</accession>
<protein>
    <submittedName>
        <fullName evidence="1">Uncharacterized protein</fullName>
    </submittedName>
</protein>